<evidence type="ECO:0000256" key="2">
    <source>
        <dbReference type="ARBA" id="ARBA00023306"/>
    </source>
</evidence>
<keyword evidence="6" id="KW-1185">Reference proteome</keyword>
<dbReference type="SUPFAM" id="SSF50729">
    <property type="entry name" value="PH domain-like"/>
    <property type="match status" value="1"/>
</dbReference>
<proteinExistence type="predicted"/>
<feature type="region of interest" description="Disordered" evidence="3">
    <location>
        <begin position="568"/>
        <end position="598"/>
    </location>
</feature>
<reference evidence="5 6" key="1">
    <citation type="journal article" date="2016" name="Proc. Natl. Acad. Sci. U.S.A.">
        <title>Comparative genomics of biotechnologically important yeasts.</title>
        <authorList>
            <person name="Riley R."/>
            <person name="Haridas S."/>
            <person name="Wolfe K.H."/>
            <person name="Lopes M.R."/>
            <person name="Hittinger C.T."/>
            <person name="Goeker M."/>
            <person name="Salamov A.A."/>
            <person name="Wisecaver J.H."/>
            <person name="Long T.M."/>
            <person name="Calvey C.H."/>
            <person name="Aerts A.L."/>
            <person name="Barry K.W."/>
            <person name="Choi C."/>
            <person name="Clum A."/>
            <person name="Coughlan A.Y."/>
            <person name="Deshpande S."/>
            <person name="Douglass A.P."/>
            <person name="Hanson S.J."/>
            <person name="Klenk H.-P."/>
            <person name="LaButti K.M."/>
            <person name="Lapidus A."/>
            <person name="Lindquist E.A."/>
            <person name="Lipzen A.M."/>
            <person name="Meier-Kolthoff J.P."/>
            <person name="Ohm R.A."/>
            <person name="Otillar R.P."/>
            <person name="Pangilinan J.L."/>
            <person name="Peng Y."/>
            <person name="Rokas A."/>
            <person name="Rosa C.A."/>
            <person name="Scheuner C."/>
            <person name="Sibirny A.A."/>
            <person name="Slot J.C."/>
            <person name="Stielow J.B."/>
            <person name="Sun H."/>
            <person name="Kurtzman C.P."/>
            <person name="Blackwell M."/>
            <person name="Grigoriev I.V."/>
            <person name="Jeffries T.W."/>
        </authorList>
    </citation>
    <scope>NUCLEOTIDE SEQUENCE [LARGE SCALE GENOMIC DNA]</scope>
    <source>
        <strain evidence="5 6">DSM 6958</strain>
    </source>
</reference>
<name>A0A1E3PTD0_9ASCO</name>
<feature type="compositionally biased region" description="Polar residues" evidence="3">
    <location>
        <begin position="452"/>
        <end position="462"/>
    </location>
</feature>
<feature type="compositionally biased region" description="Polar residues" evidence="3">
    <location>
        <begin position="568"/>
        <end position="580"/>
    </location>
</feature>
<dbReference type="InterPro" id="IPR011993">
    <property type="entry name" value="PH-like_dom_sf"/>
</dbReference>
<dbReference type="Gene3D" id="2.30.29.30">
    <property type="entry name" value="Pleckstrin-homology domain (PH domain)/Phosphotyrosine-binding domain (PTB)"/>
    <property type="match status" value="1"/>
</dbReference>
<evidence type="ECO:0000313" key="5">
    <source>
        <dbReference type="EMBL" id="ODQ68679.1"/>
    </source>
</evidence>
<dbReference type="Pfam" id="PF00169">
    <property type="entry name" value="PH"/>
    <property type="match status" value="1"/>
</dbReference>
<dbReference type="PANTHER" id="PTHR36100:SF1">
    <property type="entry name" value="BUD SITE SELECTION PROTEIN 4"/>
    <property type="match status" value="1"/>
</dbReference>
<dbReference type="InterPro" id="IPR052007">
    <property type="entry name" value="Bud4"/>
</dbReference>
<evidence type="ECO:0000256" key="1">
    <source>
        <dbReference type="ARBA" id="ARBA00022618"/>
    </source>
</evidence>
<feature type="compositionally biased region" description="Low complexity" evidence="3">
    <location>
        <begin position="73"/>
        <end position="87"/>
    </location>
</feature>
<feature type="region of interest" description="Disordered" evidence="3">
    <location>
        <begin position="1"/>
        <end position="41"/>
    </location>
</feature>
<dbReference type="InterPro" id="IPR001849">
    <property type="entry name" value="PH_domain"/>
</dbReference>
<dbReference type="SMART" id="SM00233">
    <property type="entry name" value="PH"/>
    <property type="match status" value="1"/>
</dbReference>
<evidence type="ECO:0000259" key="4">
    <source>
        <dbReference type="PROSITE" id="PS50003"/>
    </source>
</evidence>
<feature type="compositionally biased region" description="Polar residues" evidence="3">
    <location>
        <begin position="287"/>
        <end position="315"/>
    </location>
</feature>
<feature type="domain" description="PH" evidence="4">
    <location>
        <begin position="646"/>
        <end position="768"/>
    </location>
</feature>
<dbReference type="GO" id="GO:0097271">
    <property type="term" value="P:protein localization to bud neck"/>
    <property type="evidence" value="ECO:0007669"/>
    <property type="project" value="TreeGrafter"/>
</dbReference>
<dbReference type="AlphaFoldDB" id="A0A1E3PTD0"/>
<dbReference type="PANTHER" id="PTHR36100">
    <property type="entry name" value="BUD SITE SELECTION PROTEIN 4"/>
    <property type="match status" value="1"/>
</dbReference>
<dbReference type="GO" id="GO:0000142">
    <property type="term" value="C:cellular bud neck contractile ring"/>
    <property type="evidence" value="ECO:0007669"/>
    <property type="project" value="TreeGrafter"/>
</dbReference>
<keyword evidence="1" id="KW-0132">Cell division</keyword>
<evidence type="ECO:0000256" key="3">
    <source>
        <dbReference type="SAM" id="MobiDB-lite"/>
    </source>
</evidence>
<dbReference type="OrthoDB" id="2123378at2759"/>
<feature type="region of interest" description="Disordered" evidence="3">
    <location>
        <begin position="64"/>
        <end position="95"/>
    </location>
</feature>
<feature type="compositionally biased region" description="Low complexity" evidence="3">
    <location>
        <begin position="480"/>
        <end position="496"/>
    </location>
</feature>
<feature type="compositionally biased region" description="Polar residues" evidence="3">
    <location>
        <begin position="324"/>
        <end position="344"/>
    </location>
</feature>
<dbReference type="GO" id="GO:0005525">
    <property type="term" value="F:GTP binding"/>
    <property type="evidence" value="ECO:0007669"/>
    <property type="project" value="TreeGrafter"/>
</dbReference>
<dbReference type="PROSITE" id="PS50003">
    <property type="entry name" value="PH_DOMAIN"/>
    <property type="match status" value="1"/>
</dbReference>
<protein>
    <submittedName>
        <fullName evidence="5">DUF1709-domain-containing protein</fullName>
    </submittedName>
</protein>
<organism evidence="5 6">
    <name type="scientific">Nadsonia fulvescens var. elongata DSM 6958</name>
    <dbReference type="NCBI Taxonomy" id="857566"/>
    <lineage>
        <taxon>Eukaryota</taxon>
        <taxon>Fungi</taxon>
        <taxon>Dikarya</taxon>
        <taxon>Ascomycota</taxon>
        <taxon>Saccharomycotina</taxon>
        <taxon>Dipodascomycetes</taxon>
        <taxon>Dipodascales</taxon>
        <taxon>Dipodascales incertae sedis</taxon>
        <taxon>Nadsonia</taxon>
    </lineage>
</organism>
<dbReference type="STRING" id="857566.A0A1E3PTD0"/>
<keyword evidence="2" id="KW-0131">Cell cycle</keyword>
<accession>A0A1E3PTD0</accession>
<evidence type="ECO:0000313" key="6">
    <source>
        <dbReference type="Proteomes" id="UP000095009"/>
    </source>
</evidence>
<feature type="region of interest" description="Disordered" evidence="3">
    <location>
        <begin position="446"/>
        <end position="496"/>
    </location>
</feature>
<feature type="compositionally biased region" description="Basic residues" evidence="3">
    <location>
        <begin position="467"/>
        <end position="479"/>
    </location>
</feature>
<sequence>MSRSRSQSPSKTDLLINTMTQASLDRVQDPAHSDFSFLPSSLPHQMRSLATTEKNRKSVAEFDFQNPAVKSDPPIASPTTPTAMTTPLGSSSSPQSAYRIDLLLPTEEAGGQDNDFSSSLYSTLQLGRNNTIISSTMNALSRKPSESGYIFQQLKHARSRRFNGPGTPKDLGTAANSFQNIASLRSSNTERGYTSKFDGVSLNSDSPREIDEETFNCVVAKEPGHKTPDQAAIVPAETETVMPEPVAPSHYPFDENVDFNAHINEPITSIPISYLNAISFTPPVSQGTFASRPESSLSQNADSLPSNINSPTSSMKSEEVEVDQLQSEISSAKTTTPVISSPQLQEVPPQPFKPDVDSLDRGRLFLKITSLRDLRLALPSLSSLRHDPHARFTLTLDNGIQCVTTSEIPLGPDAVIDQEFELVVGDDLEILLTLKAYMDPPVLEKTAESAIPDSSSTTKTSNDGGGRRSRSSSPKKKGFKLFGSSSSSSSSSAAAATQKARELEQIEKARLIRKQADIWHNTLGPKSEFARAYIMESQYEKEIYGKPQSFLLSCFNEWAKVEKEVVTSVTSRPTATGKPQKSSSSINGSNNKKEHKRYITEKRPPYRIGGLQVTMMYVPKSARKEVLPVSMEACVEALAAAKARREIEFSGYMSQEGDDCSYWRRRWFELKMGKLSAHHEESRKVRKVYDLSKAYKIELLSNINGDNKSLVDDQYIFIDGAFRICFRGSDSSKDSLSNNDYYDHFINFYADNEEIRNKWVQLLRMAMQYTPGKINNWTDLVLDNQKQELIKNQKAKGAWESWGKKSGFIECV</sequence>
<feature type="region of interest" description="Disordered" evidence="3">
    <location>
        <begin position="287"/>
        <end position="355"/>
    </location>
</feature>
<feature type="compositionally biased region" description="Low complexity" evidence="3">
    <location>
        <begin position="581"/>
        <end position="590"/>
    </location>
</feature>
<dbReference type="Proteomes" id="UP000095009">
    <property type="component" value="Unassembled WGS sequence"/>
</dbReference>
<dbReference type="EMBL" id="KV454406">
    <property type="protein sequence ID" value="ODQ68679.1"/>
    <property type="molecule type" value="Genomic_DNA"/>
</dbReference>
<dbReference type="GO" id="GO:0007120">
    <property type="term" value="P:axial cellular bud site selection"/>
    <property type="evidence" value="ECO:0007669"/>
    <property type="project" value="TreeGrafter"/>
</dbReference>
<gene>
    <name evidence="5" type="ORF">NADFUDRAFT_81551</name>
</gene>
<feature type="compositionally biased region" description="Polar residues" evidence="3">
    <location>
        <begin position="1"/>
        <end position="23"/>
    </location>
</feature>